<comment type="caution">
    <text evidence="2">The sequence shown here is derived from an EMBL/GenBank/DDBJ whole genome shotgun (WGS) entry which is preliminary data.</text>
</comment>
<dbReference type="NCBIfam" id="TIGR02537">
    <property type="entry name" value="arch_flag_Nterm"/>
    <property type="match status" value="1"/>
</dbReference>
<keyword evidence="3" id="KW-1185">Reference proteome</keyword>
<evidence type="ECO:0000259" key="1">
    <source>
        <dbReference type="Pfam" id="PF07790"/>
    </source>
</evidence>
<dbReference type="RefSeq" id="WP_279527984.1">
    <property type="nucleotide sequence ID" value="NZ_CP122312.1"/>
</dbReference>
<evidence type="ECO:0000313" key="3">
    <source>
        <dbReference type="Proteomes" id="UP001596447"/>
    </source>
</evidence>
<dbReference type="Proteomes" id="UP001596447">
    <property type="component" value="Unassembled WGS sequence"/>
</dbReference>
<accession>A0ABD5Z7U3</accession>
<protein>
    <submittedName>
        <fullName evidence="2">Type IV pilin N-terminal domain-containing protein</fullName>
    </submittedName>
</protein>
<evidence type="ECO:0000313" key="2">
    <source>
        <dbReference type="EMBL" id="MFC7201231.1"/>
    </source>
</evidence>
<feature type="domain" description="Archaeal Type IV pilin N-terminal" evidence="1">
    <location>
        <begin position="7"/>
        <end position="80"/>
    </location>
</feature>
<sequence>MDTDSRALAPAVGVVVLVGVTVLLAATVGSFALAASPTPSTATPVALSMTVTGDGTVVLEHGPGPPLDVRDLRIRVRVDGEALRHQPPVPFFAARGFVSGPTGPFNVAADSTWAVGERATFRIAGSNRPSVAVGDRVVVHVVERTGRTYVLEAVVEQ</sequence>
<organism evidence="2 3">
    <name type="scientific">Halospeciosus flavus</name>
    <dbReference type="NCBI Taxonomy" id="3032283"/>
    <lineage>
        <taxon>Archaea</taxon>
        <taxon>Methanobacteriati</taxon>
        <taxon>Methanobacteriota</taxon>
        <taxon>Stenosarchaea group</taxon>
        <taxon>Halobacteria</taxon>
        <taxon>Halobacteriales</taxon>
        <taxon>Halobacteriaceae</taxon>
        <taxon>Halospeciosus</taxon>
    </lineage>
</organism>
<gene>
    <name evidence="2" type="ORF">ACFQJ9_17765</name>
</gene>
<dbReference type="PANTHER" id="PTHR38138:SF1">
    <property type="entry name" value="ARCHAEAL TYPE IV PILIN N-TERMINAL DOMAIN-CONTAINING PROTEIN"/>
    <property type="match status" value="1"/>
</dbReference>
<name>A0ABD5Z7U3_9EURY</name>
<dbReference type="AlphaFoldDB" id="A0ABD5Z7U3"/>
<dbReference type="EMBL" id="JBHTAR010000011">
    <property type="protein sequence ID" value="MFC7201231.1"/>
    <property type="molecule type" value="Genomic_DNA"/>
</dbReference>
<reference evidence="2 3" key="1">
    <citation type="journal article" date="2019" name="Int. J. Syst. Evol. Microbiol.">
        <title>The Global Catalogue of Microorganisms (GCM) 10K type strain sequencing project: providing services to taxonomists for standard genome sequencing and annotation.</title>
        <authorList>
            <consortium name="The Broad Institute Genomics Platform"/>
            <consortium name="The Broad Institute Genome Sequencing Center for Infectious Disease"/>
            <person name="Wu L."/>
            <person name="Ma J."/>
        </authorList>
    </citation>
    <scope>NUCLEOTIDE SEQUENCE [LARGE SCALE GENOMIC DNA]</scope>
    <source>
        <strain evidence="2 3">XZGYJ-43</strain>
    </source>
</reference>
<proteinExistence type="predicted"/>
<dbReference type="Pfam" id="PF07790">
    <property type="entry name" value="Pilin_N"/>
    <property type="match status" value="1"/>
</dbReference>
<dbReference type="InterPro" id="IPR012859">
    <property type="entry name" value="Pilin_N_archaeal"/>
</dbReference>
<dbReference type="InterPro" id="IPR013373">
    <property type="entry name" value="Flagellin/pilin_N_arc"/>
</dbReference>
<dbReference type="PANTHER" id="PTHR38138">
    <property type="entry name" value="VNG6441H"/>
    <property type="match status" value="1"/>
</dbReference>